<gene>
    <name evidence="7" type="ORF">ABIE21_001812</name>
</gene>
<evidence type="ECO:0000259" key="6">
    <source>
        <dbReference type="PROSITE" id="PS50977"/>
    </source>
</evidence>
<keyword evidence="1" id="KW-0678">Repressor</keyword>
<feature type="domain" description="HTH tetR-type" evidence="6">
    <location>
        <begin position="7"/>
        <end position="67"/>
    </location>
</feature>
<dbReference type="SUPFAM" id="SSF46689">
    <property type="entry name" value="Homeodomain-like"/>
    <property type="match status" value="1"/>
</dbReference>
<proteinExistence type="predicted"/>
<dbReference type="InterPro" id="IPR036271">
    <property type="entry name" value="Tet_transcr_reg_TetR-rel_C_sf"/>
</dbReference>
<organism evidence="7 8">
    <name type="scientific">Conyzicola nivalis</name>
    <dbReference type="NCBI Taxonomy" id="1477021"/>
    <lineage>
        <taxon>Bacteria</taxon>
        <taxon>Bacillati</taxon>
        <taxon>Actinomycetota</taxon>
        <taxon>Actinomycetes</taxon>
        <taxon>Micrococcales</taxon>
        <taxon>Microbacteriaceae</taxon>
        <taxon>Conyzicola</taxon>
    </lineage>
</organism>
<evidence type="ECO:0000313" key="7">
    <source>
        <dbReference type="EMBL" id="MET4582302.1"/>
    </source>
</evidence>
<feature type="DNA-binding region" description="H-T-H motif" evidence="5">
    <location>
        <begin position="30"/>
        <end position="49"/>
    </location>
</feature>
<dbReference type="Pfam" id="PF00440">
    <property type="entry name" value="TetR_N"/>
    <property type="match status" value="1"/>
</dbReference>
<sequence length="219" mass="23760">MARMSAADRRSALLDAAFRVIAAEGVSGATTRAIVAEAQMSLASFHYAFTSRDEMMRELISHVIENQTIAAFSTLRFGNDLRTAIRDGLQAFLEVVTADPGHEQVMFELMQYSLRTPELAGLPREQYSGYRFAVSGLLETAAADTGMRWLLPLDDVARMVVTLTDGITLAWLADRDTAAASRVIEFAATSIASLAQPVDSTAHVLSLQHPTSKTVEPAP</sequence>
<dbReference type="EMBL" id="JBEPSJ010000002">
    <property type="protein sequence ID" value="MET4582302.1"/>
    <property type="molecule type" value="Genomic_DNA"/>
</dbReference>
<accession>A0ABV2QML7</accession>
<evidence type="ECO:0000256" key="2">
    <source>
        <dbReference type="ARBA" id="ARBA00023015"/>
    </source>
</evidence>
<dbReference type="InterPro" id="IPR001647">
    <property type="entry name" value="HTH_TetR"/>
</dbReference>
<dbReference type="InterPro" id="IPR039538">
    <property type="entry name" value="BetI_C"/>
</dbReference>
<dbReference type="InterPro" id="IPR050109">
    <property type="entry name" value="HTH-type_TetR-like_transc_reg"/>
</dbReference>
<dbReference type="PANTHER" id="PTHR30055">
    <property type="entry name" value="HTH-TYPE TRANSCRIPTIONAL REGULATOR RUTR"/>
    <property type="match status" value="1"/>
</dbReference>
<name>A0ABV2QML7_9MICO</name>
<dbReference type="SUPFAM" id="SSF48498">
    <property type="entry name" value="Tetracyclin repressor-like, C-terminal domain"/>
    <property type="match status" value="1"/>
</dbReference>
<evidence type="ECO:0000313" key="8">
    <source>
        <dbReference type="Proteomes" id="UP001549257"/>
    </source>
</evidence>
<protein>
    <submittedName>
        <fullName evidence="7">AcrR family transcriptional regulator</fullName>
    </submittedName>
</protein>
<reference evidence="7 8" key="1">
    <citation type="submission" date="2024-06" db="EMBL/GenBank/DDBJ databases">
        <title>Sorghum-associated microbial communities from plants grown in Nebraska, USA.</title>
        <authorList>
            <person name="Schachtman D."/>
        </authorList>
    </citation>
    <scope>NUCLEOTIDE SEQUENCE [LARGE SCALE GENOMIC DNA]</scope>
    <source>
        <strain evidence="7 8">2857</strain>
    </source>
</reference>
<dbReference type="Proteomes" id="UP001549257">
    <property type="component" value="Unassembled WGS sequence"/>
</dbReference>
<evidence type="ECO:0000256" key="1">
    <source>
        <dbReference type="ARBA" id="ARBA00022491"/>
    </source>
</evidence>
<dbReference type="PANTHER" id="PTHR30055:SF234">
    <property type="entry name" value="HTH-TYPE TRANSCRIPTIONAL REGULATOR BETI"/>
    <property type="match status" value="1"/>
</dbReference>
<dbReference type="Gene3D" id="1.10.357.10">
    <property type="entry name" value="Tetracycline Repressor, domain 2"/>
    <property type="match status" value="1"/>
</dbReference>
<keyword evidence="3 5" id="KW-0238">DNA-binding</keyword>
<dbReference type="InterPro" id="IPR009057">
    <property type="entry name" value="Homeodomain-like_sf"/>
</dbReference>
<comment type="caution">
    <text evidence="7">The sequence shown here is derived from an EMBL/GenBank/DDBJ whole genome shotgun (WGS) entry which is preliminary data.</text>
</comment>
<dbReference type="PROSITE" id="PS50977">
    <property type="entry name" value="HTH_TETR_2"/>
    <property type="match status" value="1"/>
</dbReference>
<evidence type="ECO:0000256" key="4">
    <source>
        <dbReference type="ARBA" id="ARBA00023163"/>
    </source>
</evidence>
<keyword evidence="8" id="KW-1185">Reference proteome</keyword>
<keyword evidence="4" id="KW-0804">Transcription</keyword>
<dbReference type="Pfam" id="PF13977">
    <property type="entry name" value="TetR_C_6"/>
    <property type="match status" value="1"/>
</dbReference>
<dbReference type="RefSeq" id="WP_354024497.1">
    <property type="nucleotide sequence ID" value="NZ_JBEPSJ010000002.1"/>
</dbReference>
<evidence type="ECO:0000256" key="5">
    <source>
        <dbReference type="PROSITE-ProRule" id="PRU00335"/>
    </source>
</evidence>
<keyword evidence="2" id="KW-0805">Transcription regulation</keyword>
<evidence type="ECO:0000256" key="3">
    <source>
        <dbReference type="ARBA" id="ARBA00023125"/>
    </source>
</evidence>